<dbReference type="Gene3D" id="3.90.180.10">
    <property type="entry name" value="Medium-chain alcohol dehydrogenases, catalytic domain"/>
    <property type="match status" value="1"/>
</dbReference>
<evidence type="ECO:0000259" key="7">
    <source>
        <dbReference type="SMART" id="SM00829"/>
    </source>
</evidence>
<evidence type="ECO:0000313" key="9">
    <source>
        <dbReference type="Proteomes" id="UP001629113"/>
    </source>
</evidence>
<organism evidence="8 9">
    <name type="scientific">Phlyctema vagabunda</name>
    <dbReference type="NCBI Taxonomy" id="108571"/>
    <lineage>
        <taxon>Eukaryota</taxon>
        <taxon>Fungi</taxon>
        <taxon>Dikarya</taxon>
        <taxon>Ascomycota</taxon>
        <taxon>Pezizomycotina</taxon>
        <taxon>Leotiomycetes</taxon>
        <taxon>Helotiales</taxon>
        <taxon>Dermateaceae</taxon>
        <taxon>Phlyctema</taxon>
    </lineage>
</organism>
<accession>A0ABR4P4K5</accession>
<evidence type="ECO:0000256" key="6">
    <source>
        <dbReference type="RuleBase" id="RU361277"/>
    </source>
</evidence>
<dbReference type="InterPro" id="IPR002328">
    <property type="entry name" value="ADH_Zn_CS"/>
</dbReference>
<dbReference type="InterPro" id="IPR011032">
    <property type="entry name" value="GroES-like_sf"/>
</dbReference>
<keyword evidence="3 6" id="KW-0479">Metal-binding</keyword>
<dbReference type="InterPro" id="IPR036291">
    <property type="entry name" value="NAD(P)-bd_dom_sf"/>
</dbReference>
<gene>
    <name evidence="8" type="ORF">PVAG01_09962</name>
</gene>
<feature type="domain" description="Enoyl reductase (ER)" evidence="7">
    <location>
        <begin position="21"/>
        <end position="352"/>
    </location>
</feature>
<dbReference type="CDD" id="cd08297">
    <property type="entry name" value="CAD3"/>
    <property type="match status" value="1"/>
</dbReference>
<dbReference type="InterPro" id="IPR013154">
    <property type="entry name" value="ADH-like_N"/>
</dbReference>
<comment type="similarity">
    <text evidence="2 6">Belongs to the zinc-containing alcohol dehydrogenase family.</text>
</comment>
<dbReference type="EMBL" id="JBFCZG010000009">
    <property type="protein sequence ID" value="KAL3418246.1"/>
    <property type="molecule type" value="Genomic_DNA"/>
</dbReference>
<evidence type="ECO:0000256" key="5">
    <source>
        <dbReference type="ARBA" id="ARBA00023002"/>
    </source>
</evidence>
<evidence type="ECO:0000256" key="4">
    <source>
        <dbReference type="ARBA" id="ARBA00022833"/>
    </source>
</evidence>
<reference evidence="8 9" key="1">
    <citation type="submission" date="2024-06" db="EMBL/GenBank/DDBJ databases">
        <title>Complete genome of Phlyctema vagabunda strain 19-DSS-EL-015.</title>
        <authorList>
            <person name="Fiorenzani C."/>
        </authorList>
    </citation>
    <scope>NUCLEOTIDE SEQUENCE [LARGE SCALE GENOMIC DNA]</scope>
    <source>
        <strain evidence="8 9">19-DSS-EL-015</strain>
    </source>
</reference>
<dbReference type="SUPFAM" id="SSF50129">
    <property type="entry name" value="GroES-like"/>
    <property type="match status" value="1"/>
</dbReference>
<evidence type="ECO:0000256" key="2">
    <source>
        <dbReference type="ARBA" id="ARBA00008072"/>
    </source>
</evidence>
<dbReference type="SMART" id="SM00829">
    <property type="entry name" value="PKS_ER"/>
    <property type="match status" value="1"/>
</dbReference>
<evidence type="ECO:0000313" key="8">
    <source>
        <dbReference type="EMBL" id="KAL3418246.1"/>
    </source>
</evidence>
<comment type="cofactor">
    <cofactor evidence="1 6">
        <name>Zn(2+)</name>
        <dbReference type="ChEBI" id="CHEBI:29105"/>
    </cofactor>
</comment>
<dbReference type="Gene3D" id="3.40.50.720">
    <property type="entry name" value="NAD(P)-binding Rossmann-like Domain"/>
    <property type="match status" value="1"/>
</dbReference>
<dbReference type="PANTHER" id="PTHR42940:SF5">
    <property type="entry name" value="ALCOHOL DEHYDROGENASE 2"/>
    <property type="match status" value="1"/>
</dbReference>
<comment type="caution">
    <text evidence="8">The sequence shown here is derived from an EMBL/GenBank/DDBJ whole genome shotgun (WGS) entry which is preliminary data.</text>
</comment>
<dbReference type="InterPro" id="IPR013149">
    <property type="entry name" value="ADH-like_C"/>
</dbReference>
<dbReference type="SUPFAM" id="SSF51735">
    <property type="entry name" value="NAD(P)-binding Rossmann-fold domains"/>
    <property type="match status" value="1"/>
</dbReference>
<keyword evidence="5" id="KW-0560">Oxidoreductase</keyword>
<proteinExistence type="inferred from homology"/>
<dbReference type="InterPro" id="IPR020843">
    <property type="entry name" value="ER"/>
</dbReference>
<dbReference type="PROSITE" id="PS00059">
    <property type="entry name" value="ADH_ZINC"/>
    <property type="match status" value="1"/>
</dbReference>
<keyword evidence="9" id="KW-1185">Reference proteome</keyword>
<keyword evidence="4 6" id="KW-0862">Zinc</keyword>
<dbReference type="PANTHER" id="PTHR42940">
    <property type="entry name" value="ALCOHOL DEHYDROGENASE 1-RELATED"/>
    <property type="match status" value="1"/>
</dbReference>
<protein>
    <submittedName>
        <fullName evidence="8">Zinc-binding dehydrogenase</fullName>
    </submittedName>
</protein>
<name>A0ABR4P4K5_9HELO</name>
<dbReference type="Proteomes" id="UP001629113">
    <property type="component" value="Unassembled WGS sequence"/>
</dbReference>
<dbReference type="Pfam" id="PF00107">
    <property type="entry name" value="ADH_zinc_N"/>
    <property type="match status" value="1"/>
</dbReference>
<sequence length="356" mass="37446">MRVDSQLPRQHKTAVVAYQDGSVKFEIEMADLPIPGPSEALVKISATGVCGTDIGLAAGKLGPAMRILGHEGVGRIVSVGSDAVGAHLKTGMRVGVCWVRDVCGVCEMCLVDGGETRCKQQLNSGRKIDGCFAQYAIVPQRYIVALPEGPPDHLLAPILCGGVTIYKALKICGATPGRWIVISGAGGGVGTLGIQYAKSMGYRVVAIDAGAEKEEICLQLGAEAYIDLLQTKATPARVEAITKGQNAAAVLVVAGSGKAYQDGLEMLAPFGTMVCVGIPPPTELVNFHPLTFIDKGIRILGSAVGSRLDLLEAIEFLERGVVAPSVHIRKLEDLSDIAEQFQSGKAIGKYIIQIDE</sequence>
<dbReference type="Pfam" id="PF08240">
    <property type="entry name" value="ADH_N"/>
    <property type="match status" value="1"/>
</dbReference>
<evidence type="ECO:0000256" key="1">
    <source>
        <dbReference type="ARBA" id="ARBA00001947"/>
    </source>
</evidence>
<evidence type="ECO:0000256" key="3">
    <source>
        <dbReference type="ARBA" id="ARBA00022723"/>
    </source>
</evidence>